<evidence type="ECO:0000256" key="6">
    <source>
        <dbReference type="ARBA" id="ARBA00023136"/>
    </source>
</evidence>
<feature type="domain" description="Cadherin" evidence="10">
    <location>
        <begin position="277"/>
        <end position="381"/>
    </location>
</feature>
<gene>
    <name evidence="11" type="ORF">EEDITHA_LOCUS2274</name>
</gene>
<dbReference type="PROSITE" id="PS50268">
    <property type="entry name" value="CADHERIN_2"/>
    <property type="match status" value="11"/>
</dbReference>
<feature type="domain" description="Cadherin" evidence="10">
    <location>
        <begin position="1144"/>
        <end position="1231"/>
    </location>
</feature>
<keyword evidence="5 9" id="KW-1133">Transmembrane helix</keyword>
<dbReference type="SUPFAM" id="SSF49313">
    <property type="entry name" value="Cadherin-like"/>
    <property type="match status" value="8"/>
</dbReference>
<dbReference type="GO" id="GO:0005509">
    <property type="term" value="F:calcium ion binding"/>
    <property type="evidence" value="ECO:0007669"/>
    <property type="project" value="UniProtKB-UniRule"/>
</dbReference>
<feature type="domain" description="Cadherin" evidence="10">
    <location>
        <begin position="1256"/>
        <end position="1343"/>
    </location>
</feature>
<proteinExistence type="predicted"/>
<dbReference type="GO" id="GO:0007156">
    <property type="term" value="P:homophilic cell adhesion via plasma membrane adhesion molecules"/>
    <property type="evidence" value="ECO:0007669"/>
    <property type="project" value="InterPro"/>
</dbReference>
<dbReference type="Proteomes" id="UP001153954">
    <property type="component" value="Unassembled WGS sequence"/>
</dbReference>
<evidence type="ECO:0000259" key="10">
    <source>
        <dbReference type="PROSITE" id="PS50268"/>
    </source>
</evidence>
<feature type="transmembrane region" description="Helical" evidence="9">
    <location>
        <begin position="1573"/>
        <end position="1597"/>
    </location>
</feature>
<evidence type="ECO:0000256" key="8">
    <source>
        <dbReference type="PROSITE-ProRule" id="PRU00043"/>
    </source>
</evidence>
<evidence type="ECO:0000256" key="2">
    <source>
        <dbReference type="ARBA" id="ARBA00022692"/>
    </source>
</evidence>
<evidence type="ECO:0000256" key="3">
    <source>
        <dbReference type="ARBA" id="ARBA00022737"/>
    </source>
</evidence>
<dbReference type="PANTHER" id="PTHR24028:SF328">
    <property type="entry name" value="CADHERIN-3"/>
    <property type="match status" value="1"/>
</dbReference>
<dbReference type="PANTHER" id="PTHR24028">
    <property type="entry name" value="CADHERIN-87A"/>
    <property type="match status" value="1"/>
</dbReference>
<evidence type="ECO:0000256" key="5">
    <source>
        <dbReference type="ARBA" id="ARBA00022989"/>
    </source>
</evidence>
<feature type="domain" description="Cadherin" evidence="10">
    <location>
        <begin position="35"/>
        <end position="146"/>
    </location>
</feature>
<feature type="domain" description="Cadherin" evidence="10">
    <location>
        <begin position="745"/>
        <end position="866"/>
    </location>
</feature>
<reference evidence="11" key="1">
    <citation type="submission" date="2022-03" db="EMBL/GenBank/DDBJ databases">
        <authorList>
            <person name="Tunstrom K."/>
        </authorList>
    </citation>
    <scope>NUCLEOTIDE SEQUENCE</scope>
</reference>
<keyword evidence="6 9" id="KW-0472">Membrane</keyword>
<sequence length="1724" mass="194928">MTGIPREPKPDNLPEIDFEGTSWADMPFIPAPEREDVCMGEYVSEQRVQIIYMDEEIQGDVAIAKLNYNGSATPVINRPLISGAFNLLGPELRQENDEWILYITQRQDYETPGMTLYMLSIQIPEVTEQGTITLQIVNIDDNPPIIHVLNSCEVPELGEPRLTDCTYEVTDEDGRISISAMEFQIESDRNDDEIFYIYPQNIPNVWNRMTITLGLNRSLDFETNALHIFRITAFDSRPNSHTVTIMVQVQNVESRNPRWLNIFAVQQLDEMTAANFTVRAIDGDTGIGRPIYYRLEVDEDDKQYFDIKTIGNGEDGGIFQVFPIDRDALEREVFELKIVAYKYVNTTLDTNNDVVNTTFETKNDVVIIIRDVNNKSPEPLFDVYTIDIDEETPLTLNFDEEFGFHDRDTGEHARYRVHLESVHPPGADEAFFIQPEIGYQRQTFIMGTSNHSMLDYEVPEFQSIELRVVATDLDKPEFVEFATVYINLKNWNDEIPIFNESIKTVTFKETEGKDFYIGKMLALDRDIDDRVVHSIMGTAQNILNINEDTGDIHVAVDNAFDYQRQNELLVQIQADDTLAIRNNNTATAQLVIQLEDVNNVPPTLRLPRGSPQVEENSPKGYRIIQESQEITATDPDTTADLRFEIIWETSYATKQGREANTSLFHGCLTIETEYPDPNNHRSAVGLLFVNEISPNVTIDYEEYDVLYLTVRVIDHNTEIGQNYDELTYTITIVDMNDNAPLWVDGTLSQELRVRENSASNTIIGSIQATDIDGPLYNQVRYTIRPKENTPDNLVKIDFRTGQIEVDNDEAIDADTPPRYFLYYTVIASDECTEEDPSNCPPDKTSWKTEGDLTIRIIDINNKDPEAKTDKFNTTVFIYENAKTGDDVVTLVAEDLDRDEIYNTVRYTINYAVNQRLRSFFSVELDTGRVYVDLTTDETLDRDGDEPRHTIFLTLIDNFYSEGDGNRNQNTTEVEVVLLDVNDNAPVLPSRNELTWSISENLERGHRLSPYIFATDRDEPNTNNSRVGYEILDLRISNRDIEIPNLFEMIHIFPTGNNYVVAGELETTMDLRGYWGTYNIVIRAHDHGDPILDSEETYELIVQPYNFHSPVFVFPQDGTTVRLARERALVNGLLMLVNGDYLNLIQATDEDGLEAGSVTFDIIGDDAASQYFHILEDAANQGRLALRELFTENIREFQINIRATDGGTDPGPLSTEVVLNAVFVPTQGEPIFSNNAVTVGFVENELGLTESFELPLAEDPKNYRCENDCHDIFYNIIGGNEEGYFALDAVRNVLSLTTALNRTRSDTYTLRVAAANIPDIGSALGGSVLTVTVNVREANPRPYFERPLYTAGISTLDSINRQLLTVRATHSEGLTVTYSMNMSSMVVDESLENVRNTAFVLDSETGALTLNMQPTASMHGMFEFDVIATDPQGAQDTAAVKIYLISSVNRVYFTFVNTLQQVEANRDFSKIHQHSLNSQQIAQTFGAGFDMTCNIDQILPFTDAEGVVRDDMVEVRAHFIRDDIPVTTDVIEEMRSDSTLLRSIQRTLSTELLSLRDFTTPASPEEPASGALQAVYALAALSALLAFLCLVMLIAYIFRTRALNRRLQALSMTKYGSQESGLNRLVLKAPGTNKHAIEGSNPIWNEAIKAPDFDAYSEQSDDSDLIGIEDLPQFRNDYFPPADNDSVQDMFNDTFDRPVATHNNNFGFNATPFSTEFANKDFSRK</sequence>
<comment type="caution">
    <text evidence="11">The sequence shown here is derived from an EMBL/GenBank/DDBJ whole genome shotgun (WGS) entry which is preliminary data.</text>
</comment>
<evidence type="ECO:0000256" key="7">
    <source>
        <dbReference type="ARBA" id="ARBA00023180"/>
    </source>
</evidence>
<feature type="domain" description="Cadherin" evidence="10">
    <location>
        <begin position="989"/>
        <end position="1111"/>
    </location>
</feature>
<evidence type="ECO:0000256" key="1">
    <source>
        <dbReference type="ARBA" id="ARBA00004167"/>
    </source>
</evidence>
<dbReference type="InterPro" id="IPR050174">
    <property type="entry name" value="Protocadherin/Cadherin-CA"/>
</dbReference>
<protein>
    <recommendedName>
        <fullName evidence="10">Cadherin domain-containing protein</fullName>
    </recommendedName>
</protein>
<dbReference type="GO" id="GO:0005886">
    <property type="term" value="C:plasma membrane"/>
    <property type="evidence" value="ECO:0007669"/>
    <property type="project" value="InterPro"/>
</dbReference>
<keyword evidence="12" id="KW-1185">Reference proteome</keyword>
<dbReference type="InterPro" id="IPR015919">
    <property type="entry name" value="Cadherin-like_sf"/>
</dbReference>
<keyword evidence="4 8" id="KW-0106">Calcium</keyword>
<feature type="domain" description="Cadherin" evidence="10">
    <location>
        <begin position="612"/>
        <end position="742"/>
    </location>
</feature>
<dbReference type="CDD" id="cd11304">
    <property type="entry name" value="Cadherin_repeat"/>
    <property type="match status" value="10"/>
</dbReference>
<organism evidence="11 12">
    <name type="scientific">Euphydryas editha</name>
    <name type="common">Edith's checkerspot</name>
    <dbReference type="NCBI Taxonomy" id="104508"/>
    <lineage>
        <taxon>Eukaryota</taxon>
        <taxon>Metazoa</taxon>
        <taxon>Ecdysozoa</taxon>
        <taxon>Arthropoda</taxon>
        <taxon>Hexapoda</taxon>
        <taxon>Insecta</taxon>
        <taxon>Pterygota</taxon>
        <taxon>Neoptera</taxon>
        <taxon>Endopterygota</taxon>
        <taxon>Lepidoptera</taxon>
        <taxon>Glossata</taxon>
        <taxon>Ditrysia</taxon>
        <taxon>Papilionoidea</taxon>
        <taxon>Nymphalidae</taxon>
        <taxon>Nymphalinae</taxon>
        <taxon>Euphydryas</taxon>
    </lineage>
</organism>
<evidence type="ECO:0000256" key="4">
    <source>
        <dbReference type="ARBA" id="ARBA00022837"/>
    </source>
</evidence>
<dbReference type="InterPro" id="IPR002126">
    <property type="entry name" value="Cadherin-like_dom"/>
</dbReference>
<dbReference type="PROSITE" id="PS00232">
    <property type="entry name" value="CADHERIN_1"/>
    <property type="match status" value="2"/>
</dbReference>
<keyword evidence="3" id="KW-0677">Repeat</keyword>
<keyword evidence="7" id="KW-0325">Glycoprotein</keyword>
<name>A0AAU9TJZ3_EUPED</name>
<feature type="domain" description="Cadherin" evidence="10">
    <location>
        <begin position="380"/>
        <end position="498"/>
    </location>
</feature>
<dbReference type="SMART" id="SM00112">
    <property type="entry name" value="CA"/>
    <property type="match status" value="8"/>
</dbReference>
<feature type="domain" description="Cadherin" evidence="10">
    <location>
        <begin position="499"/>
        <end position="604"/>
    </location>
</feature>
<evidence type="ECO:0000256" key="9">
    <source>
        <dbReference type="SAM" id="Phobius"/>
    </source>
</evidence>
<keyword evidence="2 9" id="KW-0812">Transmembrane</keyword>
<evidence type="ECO:0000313" key="11">
    <source>
        <dbReference type="EMBL" id="CAH2085837.1"/>
    </source>
</evidence>
<dbReference type="EMBL" id="CAKOGL010000004">
    <property type="protein sequence ID" value="CAH2085837.1"/>
    <property type="molecule type" value="Genomic_DNA"/>
</dbReference>
<feature type="domain" description="Cadherin" evidence="10">
    <location>
        <begin position="869"/>
        <end position="987"/>
    </location>
</feature>
<comment type="subcellular location">
    <subcellularLocation>
        <location evidence="1">Membrane</location>
        <topology evidence="1">Single-pass membrane protein</topology>
    </subcellularLocation>
</comment>
<feature type="domain" description="Cadherin" evidence="10">
    <location>
        <begin position="169"/>
        <end position="259"/>
    </location>
</feature>
<dbReference type="InterPro" id="IPR020894">
    <property type="entry name" value="Cadherin_CS"/>
</dbReference>
<dbReference type="PRINTS" id="PR00205">
    <property type="entry name" value="CADHERIN"/>
</dbReference>
<dbReference type="Gene3D" id="2.60.40.60">
    <property type="entry name" value="Cadherins"/>
    <property type="match status" value="11"/>
</dbReference>
<evidence type="ECO:0000313" key="12">
    <source>
        <dbReference type="Proteomes" id="UP001153954"/>
    </source>
</evidence>
<accession>A0AAU9TJZ3</accession>